<dbReference type="InterPro" id="IPR013382">
    <property type="entry name" value="CRISPR-assoc_prot_Cse2"/>
</dbReference>
<evidence type="ECO:0000313" key="2">
    <source>
        <dbReference type="Proteomes" id="UP000250197"/>
    </source>
</evidence>
<dbReference type="Pfam" id="PF09485">
    <property type="entry name" value="CRISPR_Cse2"/>
    <property type="match status" value="1"/>
</dbReference>
<name>A0A2Z2J142_CORST</name>
<dbReference type="Proteomes" id="UP000250197">
    <property type="component" value="Chromosome"/>
</dbReference>
<organism evidence="1 2">
    <name type="scientific">Corynebacterium striatum</name>
    <dbReference type="NCBI Taxonomy" id="43770"/>
    <lineage>
        <taxon>Bacteria</taxon>
        <taxon>Bacillati</taxon>
        <taxon>Actinomycetota</taxon>
        <taxon>Actinomycetes</taxon>
        <taxon>Mycobacteriales</taxon>
        <taxon>Corynebacteriaceae</taxon>
        <taxon>Corynebacterium</taxon>
    </lineage>
</organism>
<dbReference type="EMBL" id="CP021252">
    <property type="protein sequence ID" value="ART20324.1"/>
    <property type="molecule type" value="Genomic_DNA"/>
</dbReference>
<gene>
    <name evidence="1" type="ORF">CBE89_01500</name>
</gene>
<reference evidence="1 2" key="1">
    <citation type="submission" date="2017-05" db="EMBL/GenBank/DDBJ databases">
        <title>Complete genome sequence of Corynebacterium striatum KC-Na-1 isolated from Neophocaena asiaeorientalis in Korea.</title>
        <authorList>
            <person name="Kim J.H."/>
            <person name="Lee K."/>
        </authorList>
    </citation>
    <scope>NUCLEOTIDE SEQUENCE [LARGE SCALE GENOMIC DNA]</scope>
    <source>
        <strain evidence="1 2">KC-Na-01</strain>
    </source>
</reference>
<protein>
    <submittedName>
        <fullName evidence="1">Type I-E CRISPR-associated protein Cse2/CasB</fullName>
    </submittedName>
</protein>
<proteinExistence type="predicted"/>
<evidence type="ECO:0000313" key="1">
    <source>
        <dbReference type="EMBL" id="ART20324.1"/>
    </source>
</evidence>
<dbReference type="RefSeq" id="WP_086890521.1">
    <property type="nucleotide sequence ID" value="NZ_CP021252.1"/>
</dbReference>
<dbReference type="InterPro" id="IPR038287">
    <property type="entry name" value="Cse2_sf"/>
</dbReference>
<dbReference type="Gene3D" id="1.10.520.40">
    <property type="entry name" value="CRISPR-associated protein Cse2"/>
    <property type="match status" value="1"/>
</dbReference>
<sequence>MNHTQSTPEWQPLLTWLTQSVRNYHDKPTSHSGSEWRRTRAFLRRGNSQSTEHYAYPFILPLLPADASPTTRTVALRLAALVAEFDAVPHIDSQETGFRSLGQWCNLISRKLAPEQETLDPRHPDAVASRLVSLHTQNVDEAITTIRRIAALAGNTKDTPPLPVYDLFRIFFRWGNGFTESSQRVRRSVLQNYYSGFSTSASS</sequence>
<accession>A0A2Z2J142</accession>
<dbReference type="KEGG" id="cstr:CBE89_01500"/>
<dbReference type="AlphaFoldDB" id="A0A2Z2J142"/>